<keyword evidence="3" id="KW-1185">Reference proteome</keyword>
<evidence type="ECO:0000313" key="3">
    <source>
        <dbReference type="Proteomes" id="UP000322234"/>
    </source>
</evidence>
<accession>A0A6B0REI8</accession>
<protein>
    <submittedName>
        <fullName evidence="2">Uncharacterized protein</fullName>
    </submittedName>
</protein>
<reference evidence="2" key="1">
    <citation type="submission" date="2019-10" db="EMBL/GenBank/DDBJ databases">
        <title>The sequence and de novo assembly of the wild yak genome.</title>
        <authorList>
            <person name="Liu Y."/>
        </authorList>
    </citation>
    <scope>NUCLEOTIDE SEQUENCE [LARGE SCALE GENOMIC DNA]</scope>
    <source>
        <strain evidence="2">WY2019</strain>
    </source>
</reference>
<comment type="caution">
    <text evidence="2">The sequence shown here is derived from an EMBL/GenBank/DDBJ whole genome shotgun (WGS) entry which is preliminary data.</text>
</comment>
<feature type="region of interest" description="Disordered" evidence="1">
    <location>
        <begin position="1"/>
        <end position="31"/>
    </location>
</feature>
<dbReference type="EMBL" id="VBQZ03000036">
    <property type="protein sequence ID" value="MXQ87097.1"/>
    <property type="molecule type" value="Genomic_DNA"/>
</dbReference>
<name>A0A6B0REI8_9CETA</name>
<proteinExistence type="predicted"/>
<dbReference type="Proteomes" id="UP000322234">
    <property type="component" value="Unassembled WGS sequence"/>
</dbReference>
<evidence type="ECO:0000313" key="2">
    <source>
        <dbReference type="EMBL" id="MXQ87097.1"/>
    </source>
</evidence>
<evidence type="ECO:0000256" key="1">
    <source>
        <dbReference type="SAM" id="MobiDB-lite"/>
    </source>
</evidence>
<gene>
    <name evidence="2" type="ORF">E5288_WYG007595</name>
</gene>
<sequence>MESMGQFRAAAWKQTSSRQAAQVPACPPPRKDDVLEAAAAGREPGKAVVEKVQPQFEAEKDTPEKDTGCSAVVAALDPTWNFSRV</sequence>
<dbReference type="AlphaFoldDB" id="A0A6B0REI8"/>
<organism evidence="2 3">
    <name type="scientific">Bos mutus</name>
    <name type="common">wild yak</name>
    <dbReference type="NCBI Taxonomy" id="72004"/>
    <lineage>
        <taxon>Eukaryota</taxon>
        <taxon>Metazoa</taxon>
        <taxon>Chordata</taxon>
        <taxon>Craniata</taxon>
        <taxon>Vertebrata</taxon>
        <taxon>Euteleostomi</taxon>
        <taxon>Mammalia</taxon>
        <taxon>Eutheria</taxon>
        <taxon>Laurasiatheria</taxon>
        <taxon>Artiodactyla</taxon>
        <taxon>Ruminantia</taxon>
        <taxon>Pecora</taxon>
        <taxon>Bovidae</taxon>
        <taxon>Bovinae</taxon>
        <taxon>Bos</taxon>
    </lineage>
</organism>